<dbReference type="GO" id="GO:0016987">
    <property type="term" value="F:sigma factor activity"/>
    <property type="evidence" value="ECO:0007669"/>
    <property type="project" value="UniProtKB-KW"/>
</dbReference>
<dbReference type="PANTHER" id="PTHR43133">
    <property type="entry name" value="RNA POLYMERASE ECF-TYPE SIGMA FACTO"/>
    <property type="match status" value="1"/>
</dbReference>
<evidence type="ECO:0000259" key="6">
    <source>
        <dbReference type="Pfam" id="PF04542"/>
    </source>
</evidence>
<dbReference type="PANTHER" id="PTHR43133:SF8">
    <property type="entry name" value="RNA POLYMERASE SIGMA FACTOR HI_1459-RELATED"/>
    <property type="match status" value="1"/>
</dbReference>
<evidence type="ECO:0000256" key="2">
    <source>
        <dbReference type="ARBA" id="ARBA00023015"/>
    </source>
</evidence>
<evidence type="ECO:0000256" key="3">
    <source>
        <dbReference type="ARBA" id="ARBA00023082"/>
    </source>
</evidence>
<reference evidence="8 9" key="1">
    <citation type="submission" date="2016-10" db="EMBL/GenBank/DDBJ databases">
        <authorList>
            <person name="de Groot N.N."/>
        </authorList>
    </citation>
    <scope>NUCLEOTIDE SEQUENCE [LARGE SCALE GENOMIC DNA]</scope>
    <source>
        <strain evidence="8 9">YAD2003</strain>
    </source>
</reference>
<dbReference type="InterPro" id="IPR039425">
    <property type="entry name" value="RNA_pol_sigma-70-like"/>
</dbReference>
<sequence>MTDNEILSLMRVTPPQGQRALFDKYYSYVYSIVNRIISGFGSPDDSEECVIDVFASVMMKLRPDDECSLKSYIGAVARNAAISMRRSLAAKTGRNISADEESMAEIADEEDIERNTDKSETSELLLNKVSELGPPDSIIIIQKYYYDKSSNEIAEMVGLNPTAVRMRCGRAMKRLKKLLVADGITL</sequence>
<evidence type="ECO:0000256" key="1">
    <source>
        <dbReference type="ARBA" id="ARBA00010641"/>
    </source>
</evidence>
<protein>
    <submittedName>
        <fullName evidence="8">Sigma-70 region 2</fullName>
    </submittedName>
</protein>
<proteinExistence type="inferred from homology"/>
<dbReference type="Pfam" id="PF04542">
    <property type="entry name" value="Sigma70_r2"/>
    <property type="match status" value="1"/>
</dbReference>
<organism evidence="8 9">
    <name type="scientific">Ruminococcus flavefaciens</name>
    <dbReference type="NCBI Taxonomy" id="1265"/>
    <lineage>
        <taxon>Bacteria</taxon>
        <taxon>Bacillati</taxon>
        <taxon>Bacillota</taxon>
        <taxon>Clostridia</taxon>
        <taxon>Eubacteriales</taxon>
        <taxon>Oscillospiraceae</taxon>
        <taxon>Ruminococcus</taxon>
    </lineage>
</organism>
<evidence type="ECO:0000256" key="5">
    <source>
        <dbReference type="ARBA" id="ARBA00023163"/>
    </source>
</evidence>
<keyword evidence="3" id="KW-0731">Sigma factor</keyword>
<evidence type="ECO:0000256" key="4">
    <source>
        <dbReference type="ARBA" id="ARBA00023125"/>
    </source>
</evidence>
<evidence type="ECO:0000313" key="8">
    <source>
        <dbReference type="EMBL" id="SEH76262.1"/>
    </source>
</evidence>
<dbReference type="GO" id="GO:0006352">
    <property type="term" value="P:DNA-templated transcription initiation"/>
    <property type="evidence" value="ECO:0007669"/>
    <property type="project" value="InterPro"/>
</dbReference>
<evidence type="ECO:0000313" key="9">
    <source>
        <dbReference type="Proteomes" id="UP000183190"/>
    </source>
</evidence>
<dbReference type="NCBIfam" id="TIGR02937">
    <property type="entry name" value="sigma70-ECF"/>
    <property type="match status" value="1"/>
</dbReference>
<dbReference type="SUPFAM" id="SSF88946">
    <property type="entry name" value="Sigma2 domain of RNA polymerase sigma factors"/>
    <property type="match status" value="1"/>
</dbReference>
<evidence type="ECO:0000259" key="7">
    <source>
        <dbReference type="Pfam" id="PF08281"/>
    </source>
</evidence>
<dbReference type="EMBL" id="FNWV01000010">
    <property type="protein sequence ID" value="SEH76262.1"/>
    <property type="molecule type" value="Genomic_DNA"/>
</dbReference>
<keyword evidence="4" id="KW-0238">DNA-binding</keyword>
<dbReference type="InterPro" id="IPR013325">
    <property type="entry name" value="RNA_pol_sigma_r2"/>
</dbReference>
<keyword evidence="5" id="KW-0804">Transcription</keyword>
<dbReference type="Gene3D" id="1.10.10.10">
    <property type="entry name" value="Winged helix-like DNA-binding domain superfamily/Winged helix DNA-binding domain"/>
    <property type="match status" value="1"/>
</dbReference>
<dbReference type="InterPro" id="IPR014284">
    <property type="entry name" value="RNA_pol_sigma-70_dom"/>
</dbReference>
<dbReference type="SUPFAM" id="SSF88659">
    <property type="entry name" value="Sigma3 and sigma4 domains of RNA polymerase sigma factors"/>
    <property type="match status" value="1"/>
</dbReference>
<dbReference type="Gene3D" id="1.10.1740.10">
    <property type="match status" value="1"/>
</dbReference>
<gene>
    <name evidence="8" type="ORF">SAMN02910265_02540</name>
</gene>
<dbReference type="Pfam" id="PF08281">
    <property type="entry name" value="Sigma70_r4_2"/>
    <property type="match status" value="1"/>
</dbReference>
<name>A0A1H6KWB9_RUMFL</name>
<dbReference type="InterPro" id="IPR007627">
    <property type="entry name" value="RNA_pol_sigma70_r2"/>
</dbReference>
<dbReference type="InterPro" id="IPR013249">
    <property type="entry name" value="RNA_pol_sigma70_r4_t2"/>
</dbReference>
<comment type="similarity">
    <text evidence="1">Belongs to the sigma-70 factor family. ECF subfamily.</text>
</comment>
<dbReference type="InterPro" id="IPR013324">
    <property type="entry name" value="RNA_pol_sigma_r3/r4-like"/>
</dbReference>
<dbReference type="Proteomes" id="UP000183190">
    <property type="component" value="Unassembled WGS sequence"/>
</dbReference>
<keyword evidence="2" id="KW-0805">Transcription regulation</keyword>
<dbReference type="AlphaFoldDB" id="A0A1H6KWB9"/>
<dbReference type="InterPro" id="IPR036388">
    <property type="entry name" value="WH-like_DNA-bd_sf"/>
</dbReference>
<dbReference type="RefSeq" id="WP_074718001.1">
    <property type="nucleotide sequence ID" value="NZ_FNWV01000010.1"/>
</dbReference>
<dbReference type="GO" id="GO:0003677">
    <property type="term" value="F:DNA binding"/>
    <property type="evidence" value="ECO:0007669"/>
    <property type="project" value="UniProtKB-KW"/>
</dbReference>
<feature type="domain" description="RNA polymerase sigma-70 region 2" evidence="6">
    <location>
        <begin position="21"/>
        <end position="88"/>
    </location>
</feature>
<dbReference type="OrthoDB" id="190020at2"/>
<accession>A0A1H6KWB9</accession>
<feature type="domain" description="RNA polymerase sigma factor 70 region 4 type 2" evidence="7">
    <location>
        <begin position="123"/>
        <end position="175"/>
    </location>
</feature>